<feature type="transmembrane region" description="Helical" evidence="10">
    <location>
        <begin position="210"/>
        <end position="237"/>
    </location>
</feature>
<dbReference type="Pfam" id="PF01311">
    <property type="entry name" value="Bac_export_1"/>
    <property type="match status" value="1"/>
</dbReference>
<comment type="caution">
    <text evidence="11">The sequence shown here is derived from an EMBL/GenBank/DDBJ whole genome shotgun (WGS) entry which is preliminary data.</text>
</comment>
<sequence length="259" mass="29101">MISISFSELTQLFGHIWWPFMRCTGFVLIAPILGDKLIPMRFRLLVAFLIAIIISPMIKDVPAMNPFSIEMILYSTYQMIFGFALGFAFLLFMTIFTMAGEAISMQMGLSMAMMNDPINGVSIPIIGRLFMVLSSLLFLSMDGHLVVINTLTDSFRYWPLMGSFPFDNIYHVLEMVTWLFTSALIIAVPAIIVMLLSNTTFGFMSRAAPALNIFALGFPMTMLLGLFALLLSVAGVGDVYLNFVLEMNEHMQYMLRLNS</sequence>
<dbReference type="GO" id="GO:0044780">
    <property type="term" value="P:bacterial-type flagellum assembly"/>
    <property type="evidence" value="ECO:0007669"/>
    <property type="project" value="UniProtKB-UniRule"/>
</dbReference>
<name>A0A557P2M3_9VIBR</name>
<evidence type="ECO:0000256" key="4">
    <source>
        <dbReference type="ARBA" id="ARBA00022475"/>
    </source>
</evidence>
<comment type="similarity">
    <text evidence="2 10">Belongs to the FliR/MopE/SpaR family.</text>
</comment>
<feature type="transmembrane region" description="Helical" evidence="10">
    <location>
        <begin position="16"/>
        <end position="33"/>
    </location>
</feature>
<evidence type="ECO:0000256" key="9">
    <source>
        <dbReference type="NCBIfam" id="TIGR01400"/>
    </source>
</evidence>
<protein>
    <recommendedName>
        <fullName evidence="3 9">Flagellar biosynthetic protein FliR</fullName>
    </recommendedName>
</protein>
<dbReference type="Proteomes" id="UP000319828">
    <property type="component" value="Unassembled WGS sequence"/>
</dbReference>
<comment type="function">
    <text evidence="1 10">Role in flagellar biosynthesis.</text>
</comment>
<dbReference type="GO" id="GO:0005886">
    <property type="term" value="C:plasma membrane"/>
    <property type="evidence" value="ECO:0007669"/>
    <property type="project" value="UniProtKB-SubCell"/>
</dbReference>
<evidence type="ECO:0000256" key="8">
    <source>
        <dbReference type="ARBA" id="ARBA00023143"/>
    </source>
</evidence>
<keyword evidence="4 10" id="KW-1003">Cell membrane</keyword>
<organism evidence="11 12">
    <name type="scientific">Vibrio algivorus</name>
    <dbReference type="NCBI Taxonomy" id="1667024"/>
    <lineage>
        <taxon>Bacteria</taxon>
        <taxon>Pseudomonadati</taxon>
        <taxon>Pseudomonadota</taxon>
        <taxon>Gammaproteobacteria</taxon>
        <taxon>Vibrionales</taxon>
        <taxon>Vibrionaceae</taxon>
        <taxon>Vibrio</taxon>
    </lineage>
</organism>
<feature type="transmembrane region" description="Helical" evidence="10">
    <location>
        <begin position="175"/>
        <end position="198"/>
    </location>
</feature>
<dbReference type="OrthoDB" id="9797790at2"/>
<dbReference type="InterPro" id="IPR002010">
    <property type="entry name" value="T3SS_IM_R"/>
</dbReference>
<feature type="transmembrane region" description="Helical" evidence="10">
    <location>
        <begin position="121"/>
        <end position="141"/>
    </location>
</feature>
<dbReference type="NCBIfam" id="TIGR01400">
    <property type="entry name" value="fliR"/>
    <property type="match status" value="1"/>
</dbReference>
<dbReference type="EMBL" id="VMKJ01000027">
    <property type="protein sequence ID" value="TVO34918.1"/>
    <property type="molecule type" value="Genomic_DNA"/>
</dbReference>
<evidence type="ECO:0000256" key="1">
    <source>
        <dbReference type="ARBA" id="ARBA00002578"/>
    </source>
</evidence>
<accession>A0A557P2M3</accession>
<evidence type="ECO:0000313" key="11">
    <source>
        <dbReference type="EMBL" id="TVO34918.1"/>
    </source>
</evidence>
<evidence type="ECO:0000256" key="2">
    <source>
        <dbReference type="ARBA" id="ARBA00009772"/>
    </source>
</evidence>
<keyword evidence="6 10" id="KW-1133">Transmembrane helix</keyword>
<evidence type="ECO:0000256" key="5">
    <source>
        <dbReference type="ARBA" id="ARBA00022692"/>
    </source>
</evidence>
<dbReference type="InterPro" id="IPR006303">
    <property type="entry name" value="FliR"/>
</dbReference>
<evidence type="ECO:0000256" key="3">
    <source>
        <dbReference type="ARBA" id="ARBA00021717"/>
    </source>
</evidence>
<dbReference type="PANTHER" id="PTHR30065:SF8">
    <property type="entry name" value="FLAGELLAR BIOSYNTHETIC PROTEIN FLIR"/>
    <property type="match status" value="1"/>
</dbReference>
<keyword evidence="7 10" id="KW-0472">Membrane</keyword>
<dbReference type="PANTHER" id="PTHR30065">
    <property type="entry name" value="FLAGELLAR BIOSYNTHETIC PROTEIN FLIR"/>
    <property type="match status" value="1"/>
</dbReference>
<dbReference type="GO" id="GO:0006605">
    <property type="term" value="P:protein targeting"/>
    <property type="evidence" value="ECO:0007669"/>
    <property type="project" value="UniProtKB-UniRule"/>
</dbReference>
<feature type="transmembrane region" description="Helical" evidence="10">
    <location>
        <begin position="40"/>
        <end position="58"/>
    </location>
</feature>
<dbReference type="PRINTS" id="PR00953">
    <property type="entry name" value="TYPE3IMRPROT"/>
</dbReference>
<dbReference type="GO" id="GO:0009425">
    <property type="term" value="C:bacterial-type flagellum basal body"/>
    <property type="evidence" value="ECO:0007669"/>
    <property type="project" value="UniProtKB-SubCell"/>
</dbReference>
<keyword evidence="8 10" id="KW-0975">Bacterial flagellum</keyword>
<comment type="subcellular location">
    <subcellularLocation>
        <location evidence="10">Cell membrane</location>
        <topology evidence="10">Multi-pass membrane protein</topology>
    </subcellularLocation>
    <subcellularLocation>
        <location evidence="10">Bacterial flagellum basal body</location>
    </subcellularLocation>
</comment>
<keyword evidence="5 10" id="KW-0812">Transmembrane</keyword>
<keyword evidence="11" id="KW-0282">Flagellum</keyword>
<dbReference type="AlphaFoldDB" id="A0A557P2M3"/>
<evidence type="ECO:0000256" key="10">
    <source>
        <dbReference type="RuleBase" id="RU362071"/>
    </source>
</evidence>
<evidence type="ECO:0000256" key="7">
    <source>
        <dbReference type="ARBA" id="ARBA00023136"/>
    </source>
</evidence>
<keyword evidence="11" id="KW-0969">Cilium</keyword>
<gene>
    <name evidence="11" type="primary">fliR</name>
    <name evidence="11" type="ORF">FOF44_12555</name>
</gene>
<keyword evidence="11" id="KW-0966">Cell projection</keyword>
<dbReference type="RefSeq" id="WP_144388610.1">
    <property type="nucleotide sequence ID" value="NZ_CANNCB010000032.1"/>
</dbReference>
<feature type="transmembrane region" description="Helical" evidence="10">
    <location>
        <begin position="78"/>
        <end position="100"/>
    </location>
</feature>
<reference evidence="11 12" key="1">
    <citation type="submission" date="2019-07" db="EMBL/GenBank/DDBJ databases">
        <title>The draft genome sequence of Vibrio algivorus M1486.</title>
        <authorList>
            <person name="Meng X."/>
        </authorList>
    </citation>
    <scope>NUCLEOTIDE SEQUENCE [LARGE SCALE GENOMIC DNA]</scope>
    <source>
        <strain evidence="11 12">M1486</strain>
    </source>
</reference>
<proteinExistence type="inferred from homology"/>
<evidence type="ECO:0000256" key="6">
    <source>
        <dbReference type="ARBA" id="ARBA00022989"/>
    </source>
</evidence>
<evidence type="ECO:0000313" key="12">
    <source>
        <dbReference type="Proteomes" id="UP000319828"/>
    </source>
</evidence>